<dbReference type="Gene3D" id="1.10.287.130">
    <property type="match status" value="1"/>
</dbReference>
<dbReference type="Pfam" id="PF13426">
    <property type="entry name" value="PAS_9"/>
    <property type="match status" value="1"/>
</dbReference>
<sequence>MAQQAMSSIRSGFKFHKHVLLLTLISILIIFSSTIAVFEFQLSHSVTSEVKSALSGTAEQINQQVKARLDNYRHDLRFLHATPPVTGMPRAVNNGGIDPLDSTSSEQWRSRLETIFAAFLQSNTEYDQLRVISADVGGMELVRVDRVDGKIEVVSQNHLQSKGKSDYFSASSTLSAGQIYMSRISLNREFGKLDFPYRPMLRLSLPIFDDNGTRFGFLIVNINAQQLFNSLENIPEYPNVLIMTDSEGYFLITPDGDYKYSRDLSPEHKWGTIFNTTDTLSRHFTQITYQAQSGQSYYALSQKVVVAGDIESGFLWAHLMVPESYIHDIEMSRRTSVYAFLFSVTAIMLIVLSFFNRSVKKSQQLADERAQSAAIVNASQDAIISVNVTGEVTSWNNAAESLLGMNEQYVTGKTLKNLGLFDDIQLGDIFEQLSERNSQQHAETQIETKQKEWLHLSLSFSGIANEDGDVKGVAIIARNVTIERIAEEKIKQANTELEEKVASRTLELQKASRVKSAFISNISHEMRTPLNGIIGTLNLVKRESLSENQMRYIEMTEVSVSSLSALVNDVLDLSKIEAGKLDLDFKSFNPTNLIESLCGSMAVKAQEKGLEFIVDVSGLECQSMVSDPHRFSQIMTNLINNAIKFTETGYIKVIAHTELTSDEKLVLHCAIADSGEGIAKENQDKLFTAFSQEDSSVASKHGGTGLGLSICRQLVTLLKGEVSFESEKNQGSVFYFSISSDINQCKVAKAIPQLINTSTVVLIEHGELYRSTCRMIEALGGHILAPEAFASMVAGEKEIATLENQQLPDYIVVDQQHPFLLRLDGAWKNTISINNGAAKVVLLKRDGEPTAWLENIRPTVLTKPILRSEFIQKVATLNPGEDSETDEMNLESVVGNARVTPEHQHPDIDKIKGARVLVVDDNEINIEVAKGILADLPITLFQAMNGKEALQQLTLAQRRDEPIHCVVMDCQMPIMNGYEASQRIRKGEAGEIYKDIPIIAMTANAMLGERNKCLSAGMSDYLTKPVNEDIVKEKVTKWTLSAYHASDE</sequence>
<reference evidence="20" key="1">
    <citation type="journal article" date="2014" name="Environ. Microbiol.">
        <title>Comparative genomics of the marine bacterial genus Glaciecola reveals the high degree of genomic diversity and genomic characteristic for cold adaptation.</title>
        <authorList>
            <person name="Qin Q.L."/>
            <person name="Xie B.B."/>
            <person name="Yu Y."/>
            <person name="Shu Y.L."/>
            <person name="Rong J.C."/>
            <person name="Zhang Y.J."/>
            <person name="Zhao D.L."/>
            <person name="Chen X.L."/>
            <person name="Zhang X.Y."/>
            <person name="Chen B."/>
            <person name="Zhou B.C."/>
            <person name="Zhang Y.Z."/>
        </authorList>
    </citation>
    <scope>NUCLEOTIDE SEQUENCE [LARGE SCALE GENOMIC DNA]</scope>
    <source>
        <strain evidence="20">LMG 21857</strain>
    </source>
</reference>
<keyword evidence="5 13" id="KW-0597">Phosphoprotein</keyword>
<dbReference type="InterPro" id="IPR048760">
    <property type="entry name" value="VP0354-like_sensor_dom"/>
</dbReference>
<protein>
    <recommendedName>
        <fullName evidence="3">histidine kinase</fullName>
        <ecNumber evidence="3">2.7.13.3</ecNumber>
    </recommendedName>
</protein>
<dbReference type="Gene3D" id="3.40.50.2300">
    <property type="match status" value="1"/>
</dbReference>
<feature type="domain" description="PAC" evidence="18">
    <location>
        <begin position="440"/>
        <end position="492"/>
    </location>
</feature>
<evidence type="ECO:0000256" key="1">
    <source>
        <dbReference type="ARBA" id="ARBA00000085"/>
    </source>
</evidence>
<evidence type="ECO:0000256" key="3">
    <source>
        <dbReference type="ARBA" id="ARBA00012438"/>
    </source>
</evidence>
<dbReference type="GO" id="GO:0000155">
    <property type="term" value="F:phosphorelay sensor kinase activity"/>
    <property type="evidence" value="ECO:0007669"/>
    <property type="project" value="InterPro"/>
</dbReference>
<keyword evidence="9 19" id="KW-0418">Kinase</keyword>
<evidence type="ECO:0000313" key="20">
    <source>
        <dbReference type="Proteomes" id="UP000006322"/>
    </source>
</evidence>
<dbReference type="SUPFAM" id="SSF47384">
    <property type="entry name" value="Homodimeric domain of signal transducing histidine kinase"/>
    <property type="match status" value="1"/>
</dbReference>
<dbReference type="CDD" id="cd16922">
    <property type="entry name" value="HATPase_EvgS-ArcB-TorS-like"/>
    <property type="match status" value="1"/>
</dbReference>
<comment type="subcellular location">
    <subcellularLocation>
        <location evidence="2">Cell membrane</location>
        <topology evidence="2">Multi-pass membrane protein</topology>
    </subcellularLocation>
</comment>
<dbReference type="PROSITE" id="PS50113">
    <property type="entry name" value="PAC"/>
    <property type="match status" value="1"/>
</dbReference>
<dbReference type="InterPro" id="IPR011006">
    <property type="entry name" value="CheY-like_superfamily"/>
</dbReference>
<evidence type="ECO:0000256" key="4">
    <source>
        <dbReference type="ARBA" id="ARBA00022475"/>
    </source>
</evidence>
<dbReference type="GO" id="GO:0005524">
    <property type="term" value="F:ATP binding"/>
    <property type="evidence" value="ECO:0007669"/>
    <property type="project" value="UniProtKB-KW"/>
</dbReference>
<dbReference type="PRINTS" id="PR00344">
    <property type="entry name" value="BCTRLSENSOR"/>
</dbReference>
<feature type="modified residue" description="4-aspartylphosphate" evidence="13">
    <location>
        <position position="969"/>
    </location>
</feature>
<evidence type="ECO:0000259" key="16">
    <source>
        <dbReference type="PROSITE" id="PS50110"/>
    </source>
</evidence>
<evidence type="ECO:0000313" key="19">
    <source>
        <dbReference type="EMBL" id="GAC32856.1"/>
    </source>
</evidence>
<proteinExistence type="predicted"/>
<evidence type="ECO:0000256" key="12">
    <source>
        <dbReference type="ARBA" id="ARBA00023012"/>
    </source>
</evidence>
<dbReference type="InterPro" id="IPR000700">
    <property type="entry name" value="PAS-assoc_C"/>
</dbReference>
<dbReference type="InterPro" id="IPR005467">
    <property type="entry name" value="His_kinase_dom"/>
</dbReference>
<dbReference type="Proteomes" id="UP000006322">
    <property type="component" value="Unassembled WGS sequence"/>
</dbReference>
<dbReference type="OrthoDB" id="9810730at2"/>
<dbReference type="PANTHER" id="PTHR45339">
    <property type="entry name" value="HYBRID SIGNAL TRANSDUCTION HISTIDINE KINASE J"/>
    <property type="match status" value="1"/>
</dbReference>
<dbReference type="NCBIfam" id="TIGR00229">
    <property type="entry name" value="sensory_box"/>
    <property type="match status" value="1"/>
</dbReference>
<dbReference type="Pfam" id="PF21623">
    <property type="entry name" value="HK_sensor_dom_bact"/>
    <property type="match status" value="1"/>
</dbReference>
<evidence type="ECO:0000256" key="10">
    <source>
        <dbReference type="ARBA" id="ARBA00022840"/>
    </source>
</evidence>
<dbReference type="InterPro" id="IPR004358">
    <property type="entry name" value="Sig_transdc_His_kin-like_C"/>
</dbReference>
<dbReference type="GO" id="GO:0005886">
    <property type="term" value="C:plasma membrane"/>
    <property type="evidence" value="ECO:0007669"/>
    <property type="project" value="UniProtKB-SubCell"/>
</dbReference>
<dbReference type="EC" id="2.7.13.3" evidence="3"/>
<evidence type="ECO:0000256" key="8">
    <source>
        <dbReference type="ARBA" id="ARBA00022741"/>
    </source>
</evidence>
<keyword evidence="8" id="KW-0547">Nucleotide-binding</keyword>
<dbReference type="InterPro" id="IPR001789">
    <property type="entry name" value="Sig_transdc_resp-reg_receiver"/>
</dbReference>
<keyword evidence="4" id="KW-1003">Cell membrane</keyword>
<dbReference type="SUPFAM" id="SSF52172">
    <property type="entry name" value="CheY-like"/>
    <property type="match status" value="1"/>
</dbReference>
<evidence type="ECO:0000259" key="18">
    <source>
        <dbReference type="PROSITE" id="PS50113"/>
    </source>
</evidence>
<dbReference type="InterPro" id="IPR036097">
    <property type="entry name" value="HisK_dim/P_sf"/>
</dbReference>
<dbReference type="SUPFAM" id="SSF55874">
    <property type="entry name" value="ATPase domain of HSP90 chaperone/DNA topoisomerase II/histidine kinase"/>
    <property type="match status" value="1"/>
</dbReference>
<evidence type="ECO:0000256" key="7">
    <source>
        <dbReference type="ARBA" id="ARBA00022692"/>
    </source>
</evidence>
<dbReference type="PROSITE" id="PS50110">
    <property type="entry name" value="RESPONSE_REGULATORY"/>
    <property type="match status" value="1"/>
</dbReference>
<dbReference type="AlphaFoldDB" id="K6Z9R2"/>
<dbReference type="CDD" id="cd18773">
    <property type="entry name" value="PDC1_HK_sensor"/>
    <property type="match status" value="1"/>
</dbReference>
<dbReference type="PROSITE" id="PS50109">
    <property type="entry name" value="HIS_KIN"/>
    <property type="match status" value="1"/>
</dbReference>
<organism evidence="19 20">
    <name type="scientific">Paraglaciecola polaris LMG 21857</name>
    <dbReference type="NCBI Taxonomy" id="1129793"/>
    <lineage>
        <taxon>Bacteria</taxon>
        <taxon>Pseudomonadati</taxon>
        <taxon>Pseudomonadota</taxon>
        <taxon>Gammaproteobacteria</taxon>
        <taxon>Alteromonadales</taxon>
        <taxon>Alteromonadaceae</taxon>
        <taxon>Paraglaciecola</taxon>
    </lineage>
</organism>
<dbReference type="EMBL" id="BAER01000044">
    <property type="protein sequence ID" value="GAC32856.1"/>
    <property type="molecule type" value="Genomic_DNA"/>
</dbReference>
<dbReference type="SMART" id="SM00448">
    <property type="entry name" value="REC"/>
    <property type="match status" value="1"/>
</dbReference>
<dbReference type="CDD" id="cd17546">
    <property type="entry name" value="REC_hyHK_CKI1_RcsC-like"/>
    <property type="match status" value="1"/>
</dbReference>
<keyword evidence="11 14" id="KW-1133">Transmembrane helix</keyword>
<keyword evidence="14" id="KW-0472">Membrane</keyword>
<dbReference type="InterPro" id="IPR003594">
    <property type="entry name" value="HATPase_dom"/>
</dbReference>
<dbReference type="FunFam" id="3.30.565.10:FF:000010">
    <property type="entry name" value="Sensor histidine kinase RcsC"/>
    <property type="match status" value="1"/>
</dbReference>
<accession>K6Z9R2</accession>
<dbReference type="Gene3D" id="3.30.450.20">
    <property type="entry name" value="PAS domain"/>
    <property type="match status" value="2"/>
</dbReference>
<dbReference type="Gene3D" id="3.30.565.10">
    <property type="entry name" value="Histidine kinase-like ATPase, C-terminal domain"/>
    <property type="match status" value="1"/>
</dbReference>
<evidence type="ECO:0000259" key="15">
    <source>
        <dbReference type="PROSITE" id="PS50109"/>
    </source>
</evidence>
<evidence type="ECO:0000256" key="6">
    <source>
        <dbReference type="ARBA" id="ARBA00022679"/>
    </source>
</evidence>
<keyword evidence="6" id="KW-0808">Transferase</keyword>
<evidence type="ECO:0000256" key="9">
    <source>
        <dbReference type="ARBA" id="ARBA00022777"/>
    </source>
</evidence>
<feature type="transmembrane region" description="Helical" evidence="14">
    <location>
        <begin position="337"/>
        <end position="355"/>
    </location>
</feature>
<dbReference type="PROSITE" id="PS50112">
    <property type="entry name" value="PAS"/>
    <property type="match status" value="1"/>
</dbReference>
<evidence type="ECO:0000256" key="11">
    <source>
        <dbReference type="ARBA" id="ARBA00022989"/>
    </source>
</evidence>
<dbReference type="InterPro" id="IPR029151">
    <property type="entry name" value="Sensor-like_sf"/>
</dbReference>
<dbReference type="SUPFAM" id="SSF103190">
    <property type="entry name" value="Sensory domain-like"/>
    <property type="match status" value="1"/>
</dbReference>
<dbReference type="Pfam" id="PF02518">
    <property type="entry name" value="HATPase_c"/>
    <property type="match status" value="1"/>
</dbReference>
<evidence type="ECO:0000259" key="17">
    <source>
        <dbReference type="PROSITE" id="PS50112"/>
    </source>
</evidence>
<dbReference type="Pfam" id="PF00512">
    <property type="entry name" value="HisKA"/>
    <property type="match status" value="1"/>
</dbReference>
<dbReference type="SMART" id="SM00387">
    <property type="entry name" value="HATPase_c"/>
    <property type="match status" value="1"/>
</dbReference>
<evidence type="ECO:0000256" key="5">
    <source>
        <dbReference type="ARBA" id="ARBA00022553"/>
    </source>
</evidence>
<dbReference type="InterPro" id="IPR036890">
    <property type="entry name" value="HATPase_C_sf"/>
</dbReference>
<comment type="catalytic activity">
    <reaction evidence="1">
        <text>ATP + protein L-histidine = ADP + protein N-phospho-L-histidine.</text>
        <dbReference type="EC" id="2.7.13.3"/>
    </reaction>
</comment>
<feature type="domain" description="Histidine kinase" evidence="15">
    <location>
        <begin position="521"/>
        <end position="742"/>
    </location>
</feature>
<dbReference type="STRING" id="1129793.GPLA_1949"/>
<dbReference type="InterPro" id="IPR000014">
    <property type="entry name" value="PAS"/>
</dbReference>
<dbReference type="CDD" id="cd00130">
    <property type="entry name" value="PAS"/>
    <property type="match status" value="1"/>
</dbReference>
<dbReference type="SUPFAM" id="SSF55785">
    <property type="entry name" value="PYP-like sensor domain (PAS domain)"/>
    <property type="match status" value="1"/>
</dbReference>
<name>K6Z9R2_9ALTE</name>
<evidence type="ECO:0000256" key="2">
    <source>
        <dbReference type="ARBA" id="ARBA00004651"/>
    </source>
</evidence>
<dbReference type="InterPro" id="IPR003661">
    <property type="entry name" value="HisK_dim/P_dom"/>
</dbReference>
<dbReference type="SMART" id="SM00388">
    <property type="entry name" value="HisKA"/>
    <property type="match status" value="1"/>
</dbReference>
<feature type="domain" description="PAS" evidence="17">
    <location>
        <begin position="368"/>
        <end position="415"/>
    </location>
</feature>
<feature type="domain" description="Response regulatory" evidence="16">
    <location>
        <begin position="915"/>
        <end position="1039"/>
    </location>
</feature>
<keyword evidence="12" id="KW-0902">Two-component regulatory system</keyword>
<keyword evidence="10" id="KW-0067">ATP-binding</keyword>
<dbReference type="Pfam" id="PF00072">
    <property type="entry name" value="Response_reg"/>
    <property type="match status" value="1"/>
</dbReference>
<evidence type="ECO:0000256" key="14">
    <source>
        <dbReference type="SAM" id="Phobius"/>
    </source>
</evidence>
<keyword evidence="7 14" id="KW-0812">Transmembrane</keyword>
<keyword evidence="20" id="KW-1185">Reference proteome</keyword>
<dbReference type="PANTHER" id="PTHR45339:SF5">
    <property type="entry name" value="HISTIDINE KINASE"/>
    <property type="match status" value="1"/>
</dbReference>
<dbReference type="InterPro" id="IPR035965">
    <property type="entry name" value="PAS-like_dom_sf"/>
</dbReference>
<gene>
    <name evidence="19" type="ORF">GPLA_1949</name>
</gene>
<dbReference type="SMART" id="SM00091">
    <property type="entry name" value="PAS"/>
    <property type="match status" value="1"/>
</dbReference>
<evidence type="ECO:0000256" key="13">
    <source>
        <dbReference type="PROSITE-ProRule" id="PRU00169"/>
    </source>
</evidence>
<comment type="caution">
    <text evidence="19">The sequence shown here is derived from an EMBL/GenBank/DDBJ whole genome shotgun (WGS) entry which is preliminary data.</text>
</comment>
<dbReference type="CDD" id="cd00082">
    <property type="entry name" value="HisKA"/>
    <property type="match status" value="1"/>
</dbReference>